<evidence type="ECO:0000256" key="2">
    <source>
        <dbReference type="ARBA" id="ARBA00009477"/>
    </source>
</evidence>
<proteinExistence type="inferred from homology"/>
<dbReference type="RefSeq" id="WP_211938124.1">
    <property type="nucleotide sequence ID" value="NZ_CP073078.1"/>
</dbReference>
<dbReference type="Pfam" id="PF25876">
    <property type="entry name" value="HH_MFP_RND"/>
    <property type="match status" value="1"/>
</dbReference>
<gene>
    <name evidence="9" type="ORF">KCG34_24080</name>
</gene>
<keyword evidence="4" id="KW-0732">Signal</keyword>
<dbReference type="SUPFAM" id="SSF111369">
    <property type="entry name" value="HlyD-like secretion proteins"/>
    <property type="match status" value="1"/>
</dbReference>
<dbReference type="PROSITE" id="PS51257">
    <property type="entry name" value="PROKAR_LIPOPROTEIN"/>
    <property type="match status" value="1"/>
</dbReference>
<dbReference type="GO" id="GO:0046677">
    <property type="term" value="P:response to antibiotic"/>
    <property type="evidence" value="ECO:0007669"/>
    <property type="project" value="TreeGrafter"/>
</dbReference>
<dbReference type="FunFam" id="2.40.420.20:FF:000001">
    <property type="entry name" value="Efflux RND transporter periplasmic adaptor subunit"/>
    <property type="match status" value="1"/>
</dbReference>
<dbReference type="GO" id="GO:0022857">
    <property type="term" value="F:transmembrane transporter activity"/>
    <property type="evidence" value="ECO:0007669"/>
    <property type="project" value="InterPro"/>
</dbReference>
<organism evidence="9 10">
    <name type="scientific">Phenylobacterium montanum</name>
    <dbReference type="NCBI Taxonomy" id="2823693"/>
    <lineage>
        <taxon>Bacteria</taxon>
        <taxon>Pseudomonadati</taxon>
        <taxon>Pseudomonadota</taxon>
        <taxon>Alphaproteobacteria</taxon>
        <taxon>Caulobacterales</taxon>
        <taxon>Caulobacteraceae</taxon>
        <taxon>Phenylobacterium</taxon>
    </lineage>
</organism>
<dbReference type="EMBL" id="CP073078">
    <property type="protein sequence ID" value="QUD88073.1"/>
    <property type="molecule type" value="Genomic_DNA"/>
</dbReference>
<dbReference type="InterPro" id="IPR058624">
    <property type="entry name" value="MdtA-like_HH"/>
</dbReference>
<name>A0A975G046_9CAUL</name>
<feature type="domain" description="Multidrug resistance protein MdtA-like barrel-sandwich hybrid" evidence="6">
    <location>
        <begin position="59"/>
        <end position="194"/>
    </location>
</feature>
<dbReference type="Gene3D" id="1.10.287.470">
    <property type="entry name" value="Helix hairpin bin"/>
    <property type="match status" value="1"/>
</dbReference>
<dbReference type="InterPro" id="IPR058626">
    <property type="entry name" value="MdtA-like_b-barrel"/>
</dbReference>
<evidence type="ECO:0000256" key="1">
    <source>
        <dbReference type="ARBA" id="ARBA00004196"/>
    </source>
</evidence>
<evidence type="ECO:0000313" key="9">
    <source>
        <dbReference type="EMBL" id="QUD88073.1"/>
    </source>
</evidence>
<dbReference type="Proteomes" id="UP000676409">
    <property type="component" value="Chromosome"/>
</dbReference>
<comment type="similarity">
    <text evidence="2">Belongs to the membrane fusion protein (MFP) (TC 8.A.1) family.</text>
</comment>
<feature type="domain" description="Multidrug resistance protein MdtA-like C-terminal permuted SH3" evidence="8">
    <location>
        <begin position="298"/>
        <end position="359"/>
    </location>
</feature>
<dbReference type="Gene3D" id="2.40.420.20">
    <property type="match status" value="1"/>
</dbReference>
<dbReference type="PANTHER" id="PTHR30158">
    <property type="entry name" value="ACRA/E-RELATED COMPONENT OF DRUG EFFLUX TRANSPORTER"/>
    <property type="match status" value="1"/>
</dbReference>
<feature type="domain" description="Multidrug resistance protein MdtA-like alpha-helical hairpin" evidence="5">
    <location>
        <begin position="99"/>
        <end position="168"/>
    </location>
</feature>
<feature type="domain" description="Multidrug resistance protein MdtA-like beta-barrel" evidence="7">
    <location>
        <begin position="204"/>
        <end position="291"/>
    </location>
</feature>
<dbReference type="Gene3D" id="2.40.30.170">
    <property type="match status" value="1"/>
</dbReference>
<dbReference type="InterPro" id="IPR006143">
    <property type="entry name" value="RND_pump_MFP"/>
</dbReference>
<sequence>MLRLSPLAVIVAVSLMVSACGGKKNDHGVQPLDVTVANPLSRNVVEWDDFVGQFIAVDSVDVRPRVSGYLQEVAFKDGQTVRKGQLLFVIDPRPYQAALDQAKGQAAHAQAAMANAKTELDRGKKLLDAKAISEQAYDTLVATDRQAQADLVAAEAAVRTAALNLEFTRVTAPLGGRISDRRVAPGNLVAADTTVLTNIVDLNPIRFSFTGSEALYLKYSRANEAGTRTSSRDAANPVEIRLQDEPNYRWKGHMEFVDNALDNSSGTIRGRAVVDNPDGFLTPGMFGHMRLLGSGAYNALLLPDQAVVTDQTRQVIYVVDGGGVVSQRPVELGPLSGGLRVIKSGVGPNDRVIIDGMQRARPGQKVNAKPGSIPVSASASGQGGLITPPAGSATIVDAGR</sequence>
<dbReference type="Pfam" id="PF25967">
    <property type="entry name" value="RND-MFP_C"/>
    <property type="match status" value="1"/>
</dbReference>
<evidence type="ECO:0000256" key="3">
    <source>
        <dbReference type="SAM" id="MobiDB-lite"/>
    </source>
</evidence>
<protein>
    <submittedName>
        <fullName evidence="9">Efflux RND transporter periplasmic adaptor subunit</fullName>
    </submittedName>
</protein>
<dbReference type="GO" id="GO:0030313">
    <property type="term" value="C:cell envelope"/>
    <property type="evidence" value="ECO:0007669"/>
    <property type="project" value="UniProtKB-SubCell"/>
</dbReference>
<evidence type="ECO:0000259" key="5">
    <source>
        <dbReference type="Pfam" id="PF25876"/>
    </source>
</evidence>
<dbReference type="InterPro" id="IPR058625">
    <property type="entry name" value="MdtA-like_BSH"/>
</dbReference>
<evidence type="ECO:0000313" key="10">
    <source>
        <dbReference type="Proteomes" id="UP000676409"/>
    </source>
</evidence>
<feature type="region of interest" description="Disordered" evidence="3">
    <location>
        <begin position="377"/>
        <end position="400"/>
    </location>
</feature>
<dbReference type="Pfam" id="PF25917">
    <property type="entry name" value="BSH_RND"/>
    <property type="match status" value="1"/>
</dbReference>
<dbReference type="NCBIfam" id="TIGR01730">
    <property type="entry name" value="RND_mfp"/>
    <property type="match status" value="1"/>
</dbReference>
<keyword evidence="10" id="KW-1185">Reference proteome</keyword>
<feature type="chain" id="PRO_5037953223" evidence="4">
    <location>
        <begin position="20"/>
        <end position="400"/>
    </location>
</feature>
<evidence type="ECO:0000259" key="8">
    <source>
        <dbReference type="Pfam" id="PF25967"/>
    </source>
</evidence>
<dbReference type="Gene3D" id="2.40.50.100">
    <property type="match status" value="1"/>
</dbReference>
<evidence type="ECO:0000256" key="4">
    <source>
        <dbReference type="SAM" id="SignalP"/>
    </source>
</evidence>
<evidence type="ECO:0000259" key="6">
    <source>
        <dbReference type="Pfam" id="PF25917"/>
    </source>
</evidence>
<evidence type="ECO:0000259" key="7">
    <source>
        <dbReference type="Pfam" id="PF25944"/>
    </source>
</evidence>
<accession>A0A975G046</accession>
<dbReference type="GO" id="GO:0005886">
    <property type="term" value="C:plasma membrane"/>
    <property type="evidence" value="ECO:0007669"/>
    <property type="project" value="TreeGrafter"/>
</dbReference>
<dbReference type="KEGG" id="caul:KCG34_24080"/>
<reference evidence="9" key="1">
    <citation type="submission" date="2021-04" db="EMBL/GenBank/DDBJ databases">
        <title>The complete genome sequence of Caulobacter sp. S6.</title>
        <authorList>
            <person name="Tang Y."/>
            <person name="Ouyang W."/>
            <person name="Liu Q."/>
            <person name="Huang B."/>
            <person name="Guo Z."/>
            <person name="Lei P."/>
        </authorList>
    </citation>
    <scope>NUCLEOTIDE SEQUENCE</scope>
    <source>
        <strain evidence="9">S6</strain>
    </source>
</reference>
<dbReference type="InterPro" id="IPR058627">
    <property type="entry name" value="MdtA-like_C"/>
</dbReference>
<dbReference type="PANTHER" id="PTHR30158:SF24">
    <property type="entry name" value="HLYD FAMILY SECRETION PROTEIN"/>
    <property type="match status" value="1"/>
</dbReference>
<feature type="signal peptide" evidence="4">
    <location>
        <begin position="1"/>
        <end position="19"/>
    </location>
</feature>
<comment type="subcellular location">
    <subcellularLocation>
        <location evidence="1">Cell envelope</location>
    </subcellularLocation>
</comment>
<dbReference type="Pfam" id="PF25944">
    <property type="entry name" value="Beta-barrel_RND"/>
    <property type="match status" value="1"/>
</dbReference>
<dbReference type="AlphaFoldDB" id="A0A975G046"/>